<evidence type="ECO:0000256" key="2">
    <source>
        <dbReference type="SAM" id="MobiDB-lite"/>
    </source>
</evidence>
<feature type="coiled-coil region" evidence="1">
    <location>
        <begin position="43"/>
        <end position="70"/>
    </location>
</feature>
<protein>
    <submittedName>
        <fullName evidence="3">Uncharacterized protein</fullName>
    </submittedName>
</protein>
<gene>
    <name evidence="3" type="ORF">SEPCBS57363_003433</name>
</gene>
<accession>A0ABP0DMN2</accession>
<reference evidence="3 4" key="1">
    <citation type="submission" date="2024-01" db="EMBL/GenBank/DDBJ databases">
        <authorList>
            <person name="Allen C."/>
            <person name="Tagirdzhanova G."/>
        </authorList>
    </citation>
    <scope>NUCLEOTIDE SEQUENCE [LARGE SCALE GENOMIC DNA]</scope>
    <source>
        <strain evidence="3 4">CBS 573.63</strain>
    </source>
</reference>
<name>A0ABP0DMN2_9PEZI</name>
<keyword evidence="1" id="KW-0175">Coiled coil</keyword>
<keyword evidence="4" id="KW-1185">Reference proteome</keyword>
<evidence type="ECO:0000313" key="4">
    <source>
        <dbReference type="Proteomes" id="UP001642501"/>
    </source>
</evidence>
<feature type="compositionally biased region" description="Acidic residues" evidence="2">
    <location>
        <begin position="101"/>
        <end position="110"/>
    </location>
</feature>
<comment type="caution">
    <text evidence="3">The sequence shown here is derived from an EMBL/GenBank/DDBJ whole genome shotgun (WGS) entry which is preliminary data.</text>
</comment>
<dbReference type="EMBL" id="CAWUOM010000054">
    <property type="protein sequence ID" value="CAK7269099.1"/>
    <property type="molecule type" value="Genomic_DNA"/>
</dbReference>
<feature type="compositionally biased region" description="Polar residues" evidence="2">
    <location>
        <begin position="86"/>
        <end position="96"/>
    </location>
</feature>
<evidence type="ECO:0000256" key="1">
    <source>
        <dbReference type="SAM" id="Coils"/>
    </source>
</evidence>
<feature type="region of interest" description="Disordered" evidence="2">
    <location>
        <begin position="1"/>
        <end position="32"/>
    </location>
</feature>
<evidence type="ECO:0000313" key="3">
    <source>
        <dbReference type="EMBL" id="CAK7269099.1"/>
    </source>
</evidence>
<sequence>MPWPTPDIQASVPDAGDSGNDSASPATDAVPLTRTEEMLGRILTEMAEMRAEMKADMAEMKATLAEMRAEISTAGKIVDSSVATLSSTDSVLTPQGGTDDSTLETDDLTNDEVGTSTVPTAEDKPSVRVTPHQAEWDSLEKFAEEFQYFLDEPYFIGNVRRPSESFVQALFPPLVLQERARKMPTSVEFTRSDLELPAFSWNDPELHTKLENVQYELRRHFINIKDWPAFAMDACSELPAVSHAWTGDFCWHHFVFAVICDYGLYNYYQRRDAAFTIFTRPVNQSPEDVVRSLCDELRFAPVTHKTTTQRAMEFDLHLHCLDRLLKRQIPRFVPNGSHMKLVGWAYSASNVASEYWRGERNLYKELAATRNTRTAQGLSSRAV</sequence>
<feature type="region of interest" description="Disordered" evidence="2">
    <location>
        <begin position="86"/>
        <end position="129"/>
    </location>
</feature>
<organism evidence="3 4">
    <name type="scientific">Sporothrix epigloea</name>
    <dbReference type="NCBI Taxonomy" id="1892477"/>
    <lineage>
        <taxon>Eukaryota</taxon>
        <taxon>Fungi</taxon>
        <taxon>Dikarya</taxon>
        <taxon>Ascomycota</taxon>
        <taxon>Pezizomycotina</taxon>
        <taxon>Sordariomycetes</taxon>
        <taxon>Sordariomycetidae</taxon>
        <taxon>Ophiostomatales</taxon>
        <taxon>Ophiostomataceae</taxon>
        <taxon>Sporothrix</taxon>
    </lineage>
</organism>
<dbReference type="Proteomes" id="UP001642501">
    <property type="component" value="Unassembled WGS sequence"/>
</dbReference>
<proteinExistence type="predicted"/>